<keyword evidence="4" id="KW-1185">Reference proteome</keyword>
<sequence>MSVRTRVAAGAVSILILGGAATPALADTDVPVDAPVIAEGSSIVSDELGDAPSGGGEILNGVESIDELNEELDLPGQVDGPELPDEPLTGTEDLSSPTGQYCGSPYNFVRITKNLKNTMSVKYSTFVQNKRSSTMDWKFTTKRSGTTEIGGSITLGGEAKVLWLGKIKTEVTASAKKSWTSELGVEAYGKVKAGKTVYGDYGIKREKVYGYMARANSNCTVSNKQYMTVWAPYREGWVISD</sequence>
<gene>
    <name evidence="3" type="ORF">P8A20_31545</name>
</gene>
<evidence type="ECO:0000313" key="3">
    <source>
        <dbReference type="EMBL" id="WLQ67819.1"/>
    </source>
</evidence>
<dbReference type="RefSeq" id="WP_147962408.1">
    <property type="nucleotide sequence ID" value="NZ_CP120983.1"/>
</dbReference>
<feature type="chain" id="PRO_5047235006" evidence="2">
    <location>
        <begin position="27"/>
        <end position="241"/>
    </location>
</feature>
<organism evidence="3 4">
    <name type="scientific">Streptomyces glycanivorans</name>
    <dbReference type="NCBI Taxonomy" id="3033808"/>
    <lineage>
        <taxon>Bacteria</taxon>
        <taxon>Bacillati</taxon>
        <taxon>Actinomycetota</taxon>
        <taxon>Actinomycetes</taxon>
        <taxon>Kitasatosporales</taxon>
        <taxon>Streptomycetaceae</taxon>
        <taxon>Streptomyces</taxon>
    </lineage>
</organism>
<reference evidence="3 4" key="1">
    <citation type="submission" date="2023-03" db="EMBL/GenBank/DDBJ databases">
        <title>Isolation and description of six Streptomyces strains from soil environments, able to metabolize different microbial glucans.</title>
        <authorList>
            <person name="Widen T."/>
            <person name="Larsbrink J."/>
        </authorList>
    </citation>
    <scope>NUCLEOTIDE SEQUENCE [LARGE SCALE GENOMIC DNA]</scope>
    <source>
        <strain evidence="3 4">Alt3</strain>
    </source>
</reference>
<feature type="signal peptide" evidence="2">
    <location>
        <begin position="1"/>
        <end position="26"/>
    </location>
</feature>
<evidence type="ECO:0000256" key="2">
    <source>
        <dbReference type="SAM" id="SignalP"/>
    </source>
</evidence>
<evidence type="ECO:0000313" key="4">
    <source>
        <dbReference type="Proteomes" id="UP001224433"/>
    </source>
</evidence>
<dbReference type="Proteomes" id="UP001224433">
    <property type="component" value="Chromosome"/>
</dbReference>
<keyword evidence="2" id="KW-0732">Signal</keyword>
<dbReference type="EMBL" id="CP120983">
    <property type="protein sequence ID" value="WLQ67819.1"/>
    <property type="molecule type" value="Genomic_DNA"/>
</dbReference>
<name>A0ABY9JLI8_9ACTN</name>
<accession>A0ABY9JLI8</accession>
<feature type="region of interest" description="Disordered" evidence="1">
    <location>
        <begin position="73"/>
        <end position="99"/>
    </location>
</feature>
<protein>
    <submittedName>
        <fullName evidence="3">Uncharacterized protein</fullName>
    </submittedName>
</protein>
<evidence type="ECO:0000256" key="1">
    <source>
        <dbReference type="SAM" id="MobiDB-lite"/>
    </source>
</evidence>
<proteinExistence type="predicted"/>